<dbReference type="GO" id="GO:0016020">
    <property type="term" value="C:membrane"/>
    <property type="evidence" value="ECO:0007669"/>
    <property type="project" value="UniProtKB-SubCell"/>
</dbReference>
<feature type="transmembrane region" description="Helical" evidence="7">
    <location>
        <begin position="393"/>
        <end position="415"/>
    </location>
</feature>
<accession>A0A9Q0HYM4</accession>
<evidence type="ECO:0000259" key="8">
    <source>
        <dbReference type="Pfam" id="PF01490"/>
    </source>
</evidence>
<name>A0A9Q0HYM4_9POAL</name>
<dbReference type="AlphaFoldDB" id="A0A9Q0HYM4"/>
<dbReference type="InterPro" id="IPR013057">
    <property type="entry name" value="AA_transpt_TM"/>
</dbReference>
<keyword evidence="6 7" id="KW-0472">Membrane</keyword>
<dbReference type="EMBL" id="JAMQYH010000001">
    <property type="protein sequence ID" value="KAJ1703286.1"/>
    <property type="molecule type" value="Genomic_DNA"/>
</dbReference>
<feature type="transmembrane region" description="Helical" evidence="7">
    <location>
        <begin position="20"/>
        <end position="39"/>
    </location>
</feature>
<protein>
    <recommendedName>
        <fullName evidence="8">Amino acid transporter transmembrane domain-containing protein</fullName>
    </recommendedName>
</protein>
<evidence type="ECO:0000256" key="3">
    <source>
        <dbReference type="ARBA" id="ARBA00022692"/>
    </source>
</evidence>
<feature type="transmembrane region" description="Helical" evidence="7">
    <location>
        <begin position="99"/>
        <end position="121"/>
    </location>
</feature>
<feature type="transmembrane region" description="Helical" evidence="7">
    <location>
        <begin position="46"/>
        <end position="64"/>
    </location>
</feature>
<comment type="caution">
    <text evidence="9">The sequence shown here is derived from an EMBL/GenBank/DDBJ whole genome shotgun (WGS) entry which is preliminary data.</text>
</comment>
<keyword evidence="10" id="KW-1185">Reference proteome</keyword>
<evidence type="ECO:0000256" key="6">
    <source>
        <dbReference type="ARBA" id="ARBA00023136"/>
    </source>
</evidence>
<dbReference type="OrthoDB" id="40134at2759"/>
<evidence type="ECO:0000256" key="4">
    <source>
        <dbReference type="ARBA" id="ARBA00022970"/>
    </source>
</evidence>
<evidence type="ECO:0000256" key="2">
    <source>
        <dbReference type="ARBA" id="ARBA00022448"/>
    </source>
</evidence>
<keyword evidence="3 7" id="KW-0812">Transmembrane</keyword>
<evidence type="ECO:0000313" key="10">
    <source>
        <dbReference type="Proteomes" id="UP001151287"/>
    </source>
</evidence>
<evidence type="ECO:0000256" key="5">
    <source>
        <dbReference type="ARBA" id="ARBA00022989"/>
    </source>
</evidence>
<dbReference type="Pfam" id="PF01490">
    <property type="entry name" value="Aa_trans"/>
    <property type="match status" value="1"/>
</dbReference>
<reference evidence="9" key="1">
    <citation type="journal article" date="2022" name="Cell">
        <title>Repeat-based holocentromeres influence genome architecture and karyotype evolution.</title>
        <authorList>
            <person name="Hofstatter P.G."/>
            <person name="Thangavel G."/>
            <person name="Lux T."/>
            <person name="Neumann P."/>
            <person name="Vondrak T."/>
            <person name="Novak P."/>
            <person name="Zhang M."/>
            <person name="Costa L."/>
            <person name="Castellani M."/>
            <person name="Scott A."/>
            <person name="Toegelov H."/>
            <person name="Fuchs J."/>
            <person name="Mata-Sucre Y."/>
            <person name="Dias Y."/>
            <person name="Vanzela A.L.L."/>
            <person name="Huettel B."/>
            <person name="Almeida C.C.S."/>
            <person name="Simkova H."/>
            <person name="Souza G."/>
            <person name="Pedrosa-Harand A."/>
            <person name="Macas J."/>
            <person name="Mayer K.F.X."/>
            <person name="Houben A."/>
            <person name="Marques A."/>
        </authorList>
    </citation>
    <scope>NUCLEOTIDE SEQUENCE</scope>
    <source>
        <strain evidence="9">RhyBre1mFocal</strain>
    </source>
</reference>
<proteinExistence type="predicted"/>
<dbReference type="GO" id="GO:0006865">
    <property type="term" value="P:amino acid transport"/>
    <property type="evidence" value="ECO:0007669"/>
    <property type="project" value="UniProtKB-KW"/>
</dbReference>
<dbReference type="Proteomes" id="UP001151287">
    <property type="component" value="Unassembled WGS sequence"/>
</dbReference>
<organism evidence="9 10">
    <name type="scientific">Rhynchospora breviuscula</name>
    <dbReference type="NCBI Taxonomy" id="2022672"/>
    <lineage>
        <taxon>Eukaryota</taxon>
        <taxon>Viridiplantae</taxon>
        <taxon>Streptophyta</taxon>
        <taxon>Embryophyta</taxon>
        <taxon>Tracheophyta</taxon>
        <taxon>Spermatophyta</taxon>
        <taxon>Magnoliopsida</taxon>
        <taxon>Liliopsida</taxon>
        <taxon>Poales</taxon>
        <taxon>Cyperaceae</taxon>
        <taxon>Cyperoideae</taxon>
        <taxon>Rhynchosporeae</taxon>
        <taxon>Rhynchospora</taxon>
    </lineage>
</organism>
<dbReference type="PANTHER" id="PTHR48017">
    <property type="entry name" value="OS05G0424000 PROTEIN-RELATED"/>
    <property type="match status" value="1"/>
</dbReference>
<evidence type="ECO:0000313" key="9">
    <source>
        <dbReference type="EMBL" id="KAJ1703286.1"/>
    </source>
</evidence>
<feature type="transmembrane region" description="Helical" evidence="7">
    <location>
        <begin position="171"/>
        <end position="194"/>
    </location>
</feature>
<evidence type="ECO:0000256" key="1">
    <source>
        <dbReference type="ARBA" id="ARBA00004370"/>
    </source>
</evidence>
<feature type="domain" description="Amino acid transporter transmembrane" evidence="8">
    <location>
        <begin position="17"/>
        <end position="448"/>
    </location>
</feature>
<feature type="transmembrane region" description="Helical" evidence="7">
    <location>
        <begin position="303"/>
        <end position="325"/>
    </location>
</feature>
<comment type="subcellular location">
    <subcellularLocation>
        <location evidence="1">Membrane</location>
    </subcellularLocation>
</comment>
<keyword evidence="2" id="KW-0813">Transport</keyword>
<sequence>MSGVTNENSEGGMHERQGTIWTAAIHIVTAVIGAGVLSLSWSIAQLGWIAGPLVLACFACVTHYTSTLLTNCYRAPDRITGTPNRCYIDAVKAYLSPKHVYLCACAQFFNLWGAMVGYTITTTISMNAVSKAHCYHDNGRDNRCEGPGPILMLSFGFLQLLLSQLPSMQHMAWVSIVAAIMSGTYSSIAFGLSVTELVQTREVKGGLFGVIGNVNLAPTTRAFKSLQAIGNVAFAYTFAEILIEVQDTLKSPPAEHITMKKAISRGLSITTASYLIIGCFGYATFGGLTPGNILTGFGFYEPFWLVDIGNICIALHLSGAYQLFAQPLYANLEMRICERWPEAKIVTRVYKIVVPCFKRRVPLSFSLLRLGLRSSIVIITTIVGMALPFFNSIVGMLGALSFWPLTVYFPIKMHIAQQEIQKGTTKWILLHVLIGFTLCVCLAVSVGAGAEMVEHLKEVSPFTKIE</sequence>
<feature type="transmembrane region" description="Helical" evidence="7">
    <location>
        <begin position="367"/>
        <end position="387"/>
    </location>
</feature>
<feature type="transmembrane region" description="Helical" evidence="7">
    <location>
        <begin position="427"/>
        <end position="450"/>
    </location>
</feature>
<keyword evidence="4" id="KW-0029">Amino-acid transport</keyword>
<gene>
    <name evidence="9" type="ORF">LUZ63_003065</name>
</gene>
<evidence type="ECO:0000256" key="7">
    <source>
        <dbReference type="SAM" id="Phobius"/>
    </source>
</evidence>
<keyword evidence="5 7" id="KW-1133">Transmembrane helix</keyword>
<feature type="transmembrane region" description="Helical" evidence="7">
    <location>
        <begin position="266"/>
        <end position="283"/>
    </location>
</feature>